<protein>
    <recommendedName>
        <fullName evidence="2">Clr5 domain-containing protein</fullName>
    </recommendedName>
</protein>
<evidence type="ECO:0000259" key="2">
    <source>
        <dbReference type="Pfam" id="PF14420"/>
    </source>
</evidence>
<keyword evidence="4" id="KW-1185">Reference proteome</keyword>
<reference evidence="3" key="1">
    <citation type="submission" date="2023-02" db="EMBL/GenBank/DDBJ databases">
        <title>Colletotrichum kahawae CIFC_Que2 genome sequencing and assembly.</title>
        <authorList>
            <person name="Baroncelli R."/>
        </authorList>
    </citation>
    <scope>NUCLEOTIDE SEQUENCE</scope>
    <source>
        <strain evidence="3">CIFC_Que2</strain>
    </source>
</reference>
<comment type="caution">
    <text evidence="3">The sequence shown here is derived from an EMBL/GenBank/DDBJ whole genome shotgun (WGS) entry which is preliminary data.</text>
</comment>
<dbReference type="EMBL" id="VYYT01000096">
    <property type="protein sequence ID" value="KAK2770417.1"/>
    <property type="molecule type" value="Genomic_DNA"/>
</dbReference>
<dbReference type="PANTHER" id="PTHR38788">
    <property type="entry name" value="CLR5 DOMAIN-CONTAINING PROTEIN"/>
    <property type="match status" value="1"/>
</dbReference>
<dbReference type="Proteomes" id="UP001281614">
    <property type="component" value="Unassembled WGS sequence"/>
</dbReference>
<evidence type="ECO:0000313" key="4">
    <source>
        <dbReference type="Proteomes" id="UP001281614"/>
    </source>
</evidence>
<accession>A0AAE0D9U6</accession>
<feature type="region of interest" description="Disordered" evidence="1">
    <location>
        <begin position="106"/>
        <end position="130"/>
    </location>
</feature>
<organism evidence="3 4">
    <name type="scientific">Colletotrichum kahawae</name>
    <name type="common">Coffee berry disease fungus</name>
    <dbReference type="NCBI Taxonomy" id="34407"/>
    <lineage>
        <taxon>Eukaryota</taxon>
        <taxon>Fungi</taxon>
        <taxon>Dikarya</taxon>
        <taxon>Ascomycota</taxon>
        <taxon>Pezizomycotina</taxon>
        <taxon>Sordariomycetes</taxon>
        <taxon>Hypocreomycetidae</taxon>
        <taxon>Glomerellales</taxon>
        <taxon>Glomerellaceae</taxon>
        <taxon>Colletotrichum</taxon>
        <taxon>Colletotrichum gloeosporioides species complex</taxon>
    </lineage>
</organism>
<evidence type="ECO:0000256" key="1">
    <source>
        <dbReference type="SAM" id="MobiDB-lite"/>
    </source>
</evidence>
<evidence type="ECO:0000313" key="3">
    <source>
        <dbReference type="EMBL" id="KAK2770417.1"/>
    </source>
</evidence>
<proteinExistence type="predicted"/>
<dbReference type="InterPro" id="IPR025676">
    <property type="entry name" value="Clr5_dom"/>
</dbReference>
<dbReference type="AlphaFoldDB" id="A0AAE0D9U6"/>
<feature type="compositionally biased region" description="Polar residues" evidence="1">
    <location>
        <begin position="106"/>
        <end position="117"/>
    </location>
</feature>
<feature type="domain" description="Clr5" evidence="2">
    <location>
        <begin position="46"/>
        <end position="99"/>
    </location>
</feature>
<sequence>MELASVLNPTEEQPAACRQSCYENYDPDISLHPTMISRQNSTSRPSDKDWESRKHKLYKLYMLDNMNLKMVMEEMTGRHLFCASQRMYKRRFMKWEWFKYQTRRSQSTLSQPGSQGKTCHGKTTRQSGRRNTLQSFKNHEADGALAENVNFWPLASILRHGE</sequence>
<name>A0AAE0D9U6_COLKA</name>
<dbReference type="Pfam" id="PF14420">
    <property type="entry name" value="Clr5"/>
    <property type="match status" value="1"/>
</dbReference>
<gene>
    <name evidence="3" type="ORF">CKAH01_14760</name>
</gene>
<dbReference type="PANTHER" id="PTHR38788:SF3">
    <property type="entry name" value="CLR5 DOMAIN-CONTAINING PROTEIN"/>
    <property type="match status" value="1"/>
</dbReference>